<keyword evidence="2" id="KW-1133">Transmembrane helix</keyword>
<feature type="region of interest" description="Disordered" evidence="1">
    <location>
        <begin position="210"/>
        <end position="272"/>
    </location>
</feature>
<evidence type="ECO:0000313" key="4">
    <source>
        <dbReference type="RefSeq" id="XP_022093681.1"/>
    </source>
</evidence>
<dbReference type="RefSeq" id="XP_022093681.1">
    <property type="nucleotide sequence ID" value="XM_022237989.1"/>
</dbReference>
<dbReference type="OrthoDB" id="10205957at2759"/>
<keyword evidence="2" id="KW-0472">Membrane</keyword>
<accession>A0A8B7YQH4</accession>
<feature type="compositionally biased region" description="Polar residues" evidence="1">
    <location>
        <begin position="113"/>
        <end position="128"/>
    </location>
</feature>
<feature type="region of interest" description="Disordered" evidence="1">
    <location>
        <begin position="105"/>
        <end position="171"/>
    </location>
</feature>
<name>A0A8B7YQH4_ACAPL</name>
<feature type="compositionally biased region" description="Polar residues" evidence="1">
    <location>
        <begin position="226"/>
        <end position="235"/>
    </location>
</feature>
<gene>
    <name evidence="4" type="primary">LOC110980916</name>
</gene>
<dbReference type="AlphaFoldDB" id="A0A8B7YQH4"/>
<dbReference type="GeneID" id="110980916"/>
<evidence type="ECO:0000256" key="2">
    <source>
        <dbReference type="SAM" id="Phobius"/>
    </source>
</evidence>
<feature type="transmembrane region" description="Helical" evidence="2">
    <location>
        <begin position="180"/>
        <end position="202"/>
    </location>
</feature>
<organism evidence="3 4">
    <name type="scientific">Acanthaster planci</name>
    <name type="common">Crown-of-thorns starfish</name>
    <dbReference type="NCBI Taxonomy" id="133434"/>
    <lineage>
        <taxon>Eukaryota</taxon>
        <taxon>Metazoa</taxon>
        <taxon>Echinodermata</taxon>
        <taxon>Eleutherozoa</taxon>
        <taxon>Asterozoa</taxon>
        <taxon>Asteroidea</taxon>
        <taxon>Valvatacea</taxon>
        <taxon>Valvatida</taxon>
        <taxon>Acanthasteridae</taxon>
        <taxon>Acanthaster</taxon>
    </lineage>
</organism>
<sequence length="272" mass="29196">MLTQTRKQEMSYTIMCLTKSLQAVSWLLCLFTLGSCTLIPPRHVRLKRASANIGRNIGDEGKNKICRDHFNSSDFIWVPVLNKCEPCTFACAKSTEPYCQACHAGSTTTQTTGKRSTPAPTAQPSTMAAPNVTDGPRPPPGYDENTSGDSAEGPPSSEAGKSDGGGNGESEHLGQGNVPWWVILLVLGLAIIFGILLVLVLLHHKKKQGAGEPEVQAEPNPETIPLSVQESQPAASSHPLDRDVGRVVARDGPTCDVHPQLESSSTEFQDQE</sequence>
<protein>
    <submittedName>
        <fullName evidence="4">Uncharacterized protein LOC110980916 isoform X1</fullName>
    </submittedName>
</protein>
<dbReference type="KEGG" id="aplc:110980916"/>
<evidence type="ECO:0000256" key="1">
    <source>
        <dbReference type="SAM" id="MobiDB-lite"/>
    </source>
</evidence>
<feature type="compositionally biased region" description="Polar residues" evidence="1">
    <location>
        <begin position="261"/>
        <end position="272"/>
    </location>
</feature>
<keyword evidence="3" id="KW-1185">Reference proteome</keyword>
<proteinExistence type="predicted"/>
<reference evidence="4" key="1">
    <citation type="submission" date="2025-08" db="UniProtKB">
        <authorList>
            <consortium name="RefSeq"/>
        </authorList>
    </citation>
    <scope>IDENTIFICATION</scope>
</reference>
<dbReference type="Proteomes" id="UP000694845">
    <property type="component" value="Unplaced"/>
</dbReference>
<evidence type="ECO:0000313" key="3">
    <source>
        <dbReference type="Proteomes" id="UP000694845"/>
    </source>
</evidence>
<feature type="compositionally biased region" description="Basic and acidic residues" evidence="1">
    <location>
        <begin position="239"/>
        <end position="249"/>
    </location>
</feature>
<keyword evidence="2" id="KW-0812">Transmembrane</keyword>
<dbReference type="OMA" id="EMSYTIM"/>